<evidence type="ECO:0000313" key="2">
    <source>
        <dbReference type="Proteomes" id="UP000002431"/>
    </source>
</evidence>
<name>A8ZRK4_DEIGD</name>
<evidence type="ECO:0000313" key="1">
    <source>
        <dbReference type="EMBL" id="ABW35113.1"/>
    </source>
</evidence>
<geneLocation type="plasmid" evidence="1 2">
    <name>pDGEO02</name>
</geneLocation>
<dbReference type="EMBL" id="CP000856">
    <property type="protein sequence ID" value="ABW35113.1"/>
    <property type="molecule type" value="Genomic_DNA"/>
</dbReference>
<keyword evidence="1" id="KW-0614">Plasmid</keyword>
<dbReference type="RefSeq" id="WP_012173274.1">
    <property type="nucleotide sequence ID" value="NC_009939.1"/>
</dbReference>
<dbReference type="KEGG" id="dge:Dgeo_3072"/>
<proteinExistence type="predicted"/>
<accession>A8ZRK4</accession>
<protein>
    <submittedName>
        <fullName evidence="1">Uncharacterized protein</fullName>
    </submittedName>
</protein>
<reference evidence="1" key="1">
    <citation type="submission" date="2007-10" db="EMBL/GenBank/DDBJ databases">
        <title>Complete sequence of Plasmid2 pDGEO02 of Deinococcus geothermalis DSM 11300.</title>
        <authorList>
            <consortium name="US DOE Joint Genome Institute"/>
            <person name="Copeland A."/>
            <person name="Lucas S."/>
            <person name="Lapidus A."/>
            <person name="Barry K."/>
            <person name="Detter J.C."/>
            <person name="Glavina del Rio T."/>
            <person name="Hammon N."/>
            <person name="Israni S."/>
            <person name="Dalin E."/>
            <person name="Tice H."/>
            <person name="Pitluck S."/>
            <person name="Brettin T."/>
            <person name="Bruce D."/>
            <person name="Han C."/>
            <person name="Tapia R."/>
            <person name="Saunders E."/>
            <person name="Gilna P."/>
            <person name="Schmutz J."/>
            <person name="Larimer F."/>
            <person name="Land M."/>
            <person name="Hauser L."/>
            <person name="Kyrpides N."/>
            <person name="Kim E."/>
            <person name="Daly M.J."/>
            <person name="Fredrickson J.K."/>
            <person name="Makarova K.S."/>
            <person name="Gaidamakova E.K."/>
            <person name="Zhai M."/>
            <person name="Richardson P."/>
        </authorList>
    </citation>
    <scope>NUCLEOTIDE SEQUENCE [LARGE SCALE GENOMIC DNA]</scope>
    <source>
        <strain evidence="1">DSM 11300</strain>
        <plasmid evidence="1">pDGEO02</plasmid>
    </source>
</reference>
<dbReference type="AlphaFoldDB" id="A8ZRK4"/>
<dbReference type="HOGENOM" id="CLU_2478172_0_0_0"/>
<gene>
    <name evidence="1" type="ORF">Dgeo_3072</name>
</gene>
<organism evidence="1 2">
    <name type="scientific">Deinococcus geothermalis (strain DSM 11300 / CIP 105573 / AG-3a)</name>
    <dbReference type="NCBI Taxonomy" id="319795"/>
    <lineage>
        <taxon>Bacteria</taxon>
        <taxon>Thermotogati</taxon>
        <taxon>Deinococcota</taxon>
        <taxon>Deinococci</taxon>
        <taxon>Deinococcales</taxon>
        <taxon>Deinococcaceae</taxon>
        <taxon>Deinococcus</taxon>
    </lineage>
</organism>
<sequence>MNSPNTPDVTMDGLPFGTALDEAMDRLPRPEALRLEATVMDAVVAAQARCASSGTWQAVVDACQGFPALLEAIRAWWSSLLLLPVAL</sequence>
<dbReference type="Proteomes" id="UP000002431">
    <property type="component" value="Plasmid pDGEO02"/>
</dbReference>
<keyword evidence="2" id="KW-1185">Reference proteome</keyword>